<feature type="domain" description="Glycosyltransferase subfamily 4-like N-terminal" evidence="2">
    <location>
        <begin position="24"/>
        <end position="200"/>
    </location>
</feature>
<dbReference type="AlphaFoldDB" id="A0AA51RRB5"/>
<dbReference type="Pfam" id="PF13439">
    <property type="entry name" value="Glyco_transf_4"/>
    <property type="match status" value="1"/>
</dbReference>
<accession>A0AA51RRB5</accession>
<dbReference type="RefSeq" id="WP_309201348.1">
    <property type="nucleotide sequence ID" value="NZ_CP133548.1"/>
</dbReference>
<dbReference type="Gene3D" id="3.40.50.2000">
    <property type="entry name" value="Glycogen Phosphorylase B"/>
    <property type="match status" value="2"/>
</dbReference>
<keyword evidence="3" id="KW-0808">Transferase</keyword>
<sequence length="405" mass="45671">METVETNKSSIKKVLFIDTGLSFGGSLVVAARIANEINAFGYQSVVVTPVEKSLIQHHFNDDVVIVNEKKPITYKDKMELADKLAKIKFSPLRKLISLTYNLIEVIKNRKYTAKIRKTIIEHNIDIVHNNNCYDSIKVCKKMGVKVIWHFHGYLNDSSRTTRKWLSQCDHFIAISQCVYDSAAESDFIPKEKLTKLFNPIQSQITQYTKAELNNQKAKLGISDDKFVIGVFGRLVGWKGQLEFLDAYQDFCAQFPKSIAMFVGDDSEYGGYKQQLVEKIDALKLNDNIVFAGYVTETDLHYQLCDLVVHCSIKPEPFGLVITEAMQNQRPIIASTHGAGKELVEHGKNGFIADPLNPKELSKYMLDAANNQALREAFIVSANHFVSSLNARDYAKAISAIYNNVL</sequence>
<protein>
    <submittedName>
        <fullName evidence="3">Glycosyltransferase family 4 protein</fullName>
        <ecNumber evidence="3">2.4.-.-</ecNumber>
    </submittedName>
</protein>
<evidence type="ECO:0000313" key="4">
    <source>
        <dbReference type="Proteomes" id="UP001239782"/>
    </source>
</evidence>
<gene>
    <name evidence="3" type="ORF">Q9312_13300</name>
</gene>
<dbReference type="EC" id="2.4.-.-" evidence="3"/>
<proteinExistence type="predicted"/>
<dbReference type="GO" id="GO:0016757">
    <property type="term" value="F:glycosyltransferase activity"/>
    <property type="evidence" value="ECO:0007669"/>
    <property type="project" value="UniProtKB-KW"/>
</dbReference>
<dbReference type="GO" id="GO:1901135">
    <property type="term" value="P:carbohydrate derivative metabolic process"/>
    <property type="evidence" value="ECO:0007669"/>
    <property type="project" value="UniProtKB-ARBA"/>
</dbReference>
<dbReference type="SUPFAM" id="SSF53756">
    <property type="entry name" value="UDP-Glycosyltransferase/glycogen phosphorylase"/>
    <property type="match status" value="1"/>
</dbReference>
<feature type="domain" description="Glycosyl transferase family 1" evidence="1">
    <location>
        <begin position="214"/>
        <end position="381"/>
    </location>
</feature>
<keyword evidence="4" id="KW-1185">Reference proteome</keyword>
<keyword evidence="3" id="KW-0328">Glycosyltransferase</keyword>
<dbReference type="Proteomes" id="UP001239782">
    <property type="component" value="Chromosome"/>
</dbReference>
<dbReference type="PANTHER" id="PTHR12526:SF627">
    <property type="entry name" value="D-RHAMNOSYLTRANSFERASE WBPZ"/>
    <property type="match status" value="1"/>
</dbReference>
<evidence type="ECO:0000259" key="2">
    <source>
        <dbReference type="Pfam" id="PF13439"/>
    </source>
</evidence>
<dbReference type="PANTHER" id="PTHR12526">
    <property type="entry name" value="GLYCOSYLTRANSFERASE"/>
    <property type="match status" value="1"/>
</dbReference>
<dbReference type="CDD" id="cd03801">
    <property type="entry name" value="GT4_PimA-like"/>
    <property type="match status" value="1"/>
</dbReference>
<reference evidence="3 4" key="1">
    <citation type="submission" date="2023-08" db="EMBL/GenBank/DDBJ databases">
        <title>Pleionea litopenaei sp. nov., isolated from stomach of juvenile Litopenaeus vannamei.</title>
        <authorList>
            <person name="Rho A.M."/>
            <person name="Hwang C.Y."/>
        </authorList>
    </citation>
    <scope>NUCLEOTIDE SEQUENCE [LARGE SCALE GENOMIC DNA]</scope>
    <source>
        <strain evidence="3 4">HL-JVS1</strain>
    </source>
</reference>
<evidence type="ECO:0000313" key="3">
    <source>
        <dbReference type="EMBL" id="WMS86196.1"/>
    </source>
</evidence>
<dbReference type="Pfam" id="PF00534">
    <property type="entry name" value="Glycos_transf_1"/>
    <property type="match status" value="1"/>
</dbReference>
<evidence type="ECO:0000259" key="1">
    <source>
        <dbReference type="Pfam" id="PF00534"/>
    </source>
</evidence>
<dbReference type="EMBL" id="CP133548">
    <property type="protein sequence ID" value="WMS86196.1"/>
    <property type="molecule type" value="Genomic_DNA"/>
</dbReference>
<name>A0AA51RRB5_9GAMM</name>
<organism evidence="3 4">
    <name type="scientific">Pleionea litopenaei</name>
    <dbReference type="NCBI Taxonomy" id="3070815"/>
    <lineage>
        <taxon>Bacteria</taxon>
        <taxon>Pseudomonadati</taxon>
        <taxon>Pseudomonadota</taxon>
        <taxon>Gammaproteobacteria</taxon>
        <taxon>Oceanospirillales</taxon>
        <taxon>Pleioneaceae</taxon>
        <taxon>Pleionea</taxon>
    </lineage>
</organism>
<dbReference type="InterPro" id="IPR028098">
    <property type="entry name" value="Glyco_trans_4-like_N"/>
</dbReference>
<dbReference type="InterPro" id="IPR001296">
    <property type="entry name" value="Glyco_trans_1"/>
</dbReference>
<dbReference type="KEGG" id="plei:Q9312_13300"/>